<feature type="domain" description="MAM" evidence="9">
    <location>
        <begin position="933"/>
        <end position="1092"/>
    </location>
</feature>
<feature type="disulfide bond" evidence="4">
    <location>
        <begin position="1580"/>
        <end position="1598"/>
    </location>
</feature>
<evidence type="ECO:0000259" key="9">
    <source>
        <dbReference type="PROSITE" id="PS50060"/>
    </source>
</evidence>
<evidence type="ECO:0000259" key="8">
    <source>
        <dbReference type="PROSITE" id="PS50026"/>
    </source>
</evidence>
<name>A0A8C1ECN8_CYPCA</name>
<keyword evidence="7" id="KW-0732">Signal</keyword>
<keyword evidence="6" id="KW-1133">Transmembrane helix</keyword>
<feature type="transmembrane region" description="Helical" evidence="6">
    <location>
        <begin position="1708"/>
        <end position="1733"/>
    </location>
</feature>
<evidence type="ECO:0000256" key="6">
    <source>
        <dbReference type="SAM" id="Phobius"/>
    </source>
</evidence>
<dbReference type="InterPro" id="IPR036055">
    <property type="entry name" value="LDL_receptor-like_sf"/>
</dbReference>
<dbReference type="PROSITE" id="PS01209">
    <property type="entry name" value="LDLRA_1"/>
    <property type="match status" value="8"/>
</dbReference>
<feature type="compositionally biased region" description="Basic and acidic residues" evidence="5">
    <location>
        <begin position="1786"/>
        <end position="1796"/>
    </location>
</feature>
<dbReference type="SMART" id="SM00192">
    <property type="entry name" value="LDLa"/>
    <property type="match status" value="10"/>
</dbReference>
<dbReference type="CDD" id="cd06263">
    <property type="entry name" value="MAM"/>
    <property type="match status" value="6"/>
</dbReference>
<dbReference type="SUPFAM" id="SSF57196">
    <property type="entry name" value="EGF/Laminin"/>
    <property type="match status" value="1"/>
</dbReference>
<feature type="compositionally biased region" description="Polar residues" evidence="5">
    <location>
        <begin position="1797"/>
        <end position="1812"/>
    </location>
</feature>
<comment type="caution">
    <text evidence="3">Lacks conserved residue(s) required for the propagation of feature annotation.</text>
</comment>
<feature type="domain" description="MAM" evidence="9">
    <location>
        <begin position="1348"/>
        <end position="1513"/>
    </location>
</feature>
<feature type="disulfide bond" evidence="4">
    <location>
        <begin position="892"/>
        <end position="904"/>
    </location>
</feature>
<proteinExistence type="predicted"/>
<dbReference type="PANTHER" id="PTHR23282">
    <property type="entry name" value="APICAL ENDOSOMAL GLYCOPROTEIN PRECURSOR"/>
    <property type="match status" value="1"/>
</dbReference>
<dbReference type="InterPro" id="IPR000742">
    <property type="entry name" value="EGF"/>
</dbReference>
<feature type="disulfide bond" evidence="4">
    <location>
        <begin position="1592"/>
        <end position="1607"/>
    </location>
</feature>
<accession>A0A8C1ECN8</accession>
<dbReference type="PROSITE" id="PS50026">
    <property type="entry name" value="EGF_3"/>
    <property type="match status" value="1"/>
</dbReference>
<reference evidence="10" key="2">
    <citation type="submission" date="2025-09" db="UniProtKB">
        <authorList>
            <consortium name="Ensembl"/>
        </authorList>
    </citation>
    <scope>IDENTIFICATION</scope>
</reference>
<dbReference type="GeneTree" id="ENSGT00940000165597"/>
<dbReference type="InterPro" id="IPR023415">
    <property type="entry name" value="LDLR_class-A_CS"/>
</dbReference>
<feature type="disulfide bond" evidence="4">
    <location>
        <begin position="1328"/>
        <end position="1343"/>
    </location>
</feature>
<feature type="signal peptide" evidence="7">
    <location>
        <begin position="1"/>
        <end position="24"/>
    </location>
</feature>
<feature type="disulfide bond" evidence="4">
    <location>
        <begin position="27"/>
        <end position="39"/>
    </location>
</feature>
<reference evidence="10" key="1">
    <citation type="submission" date="2025-08" db="UniProtKB">
        <authorList>
            <consortium name="Ensembl"/>
        </authorList>
    </citation>
    <scope>IDENTIFICATION</scope>
</reference>
<evidence type="ECO:0000256" key="1">
    <source>
        <dbReference type="ARBA" id="ARBA00022737"/>
    </source>
</evidence>
<dbReference type="InterPro" id="IPR000998">
    <property type="entry name" value="MAM_dom"/>
</dbReference>
<feature type="disulfide bond" evidence="4">
    <location>
        <begin position="1109"/>
        <end position="1121"/>
    </location>
</feature>
<dbReference type="PROSITE" id="PS00022">
    <property type="entry name" value="EGF_1"/>
    <property type="match status" value="1"/>
</dbReference>
<feature type="disulfide bond" evidence="4">
    <location>
        <begin position="1116"/>
        <end position="1134"/>
    </location>
</feature>
<dbReference type="SUPFAM" id="SSF57424">
    <property type="entry name" value="LDL receptor-like module"/>
    <property type="match status" value="9"/>
</dbReference>
<feature type="chain" id="PRO_5039940436" evidence="7">
    <location>
        <begin position="25"/>
        <end position="1812"/>
    </location>
</feature>
<feature type="disulfide bond" evidence="4">
    <location>
        <begin position="899"/>
        <end position="917"/>
    </location>
</feature>
<dbReference type="SMART" id="SM00137">
    <property type="entry name" value="MAM"/>
    <property type="match status" value="7"/>
</dbReference>
<feature type="disulfide bond" evidence="4">
    <location>
        <begin position="256"/>
        <end position="271"/>
    </location>
</feature>
<feature type="domain" description="MAM" evidence="9">
    <location>
        <begin position="1145"/>
        <end position="1300"/>
    </location>
</feature>
<feature type="domain" description="MAM" evidence="9">
    <location>
        <begin position="273"/>
        <end position="437"/>
    </location>
</feature>
<evidence type="ECO:0000313" key="10">
    <source>
        <dbReference type="Ensembl" id="ENSCCRP00000076430.2"/>
    </source>
</evidence>
<dbReference type="Gene3D" id="2.60.120.200">
    <property type="match status" value="7"/>
</dbReference>
<keyword evidence="1" id="KW-0677">Repeat</keyword>
<feature type="disulfide bond" evidence="4">
    <location>
        <begin position="1316"/>
        <end position="1334"/>
    </location>
</feature>
<dbReference type="Pfam" id="PF00057">
    <property type="entry name" value="Ldl_recept_a"/>
    <property type="match status" value="8"/>
</dbReference>
<evidence type="ECO:0000256" key="4">
    <source>
        <dbReference type="PROSITE-ProRule" id="PRU00124"/>
    </source>
</evidence>
<feature type="domain" description="EGF-like" evidence="8">
    <location>
        <begin position="1649"/>
        <end position="1683"/>
    </location>
</feature>
<organism evidence="10 11">
    <name type="scientific">Cyprinus carpio carpio</name>
    <dbReference type="NCBI Taxonomy" id="630221"/>
    <lineage>
        <taxon>Eukaryota</taxon>
        <taxon>Metazoa</taxon>
        <taxon>Chordata</taxon>
        <taxon>Craniata</taxon>
        <taxon>Vertebrata</taxon>
        <taxon>Euteleostomi</taxon>
        <taxon>Actinopterygii</taxon>
        <taxon>Neopterygii</taxon>
        <taxon>Teleostei</taxon>
        <taxon>Ostariophysi</taxon>
        <taxon>Cypriniformes</taxon>
        <taxon>Cyprinidae</taxon>
        <taxon>Cyprininae</taxon>
        <taxon>Cyprinus</taxon>
    </lineage>
</organism>
<dbReference type="PROSITE" id="PS50068">
    <property type="entry name" value="LDLRA_2"/>
    <property type="match status" value="9"/>
</dbReference>
<dbReference type="FunFam" id="2.60.120.200:FF:000182">
    <property type="entry name" value="MAM and LDL-receptor class A domain-containing protein 1"/>
    <property type="match status" value="1"/>
</dbReference>
<evidence type="ECO:0000256" key="5">
    <source>
        <dbReference type="SAM" id="MobiDB-lite"/>
    </source>
</evidence>
<dbReference type="OMA" id="HLVCDNK"/>
<dbReference type="PANTHER" id="PTHR23282:SF140">
    <property type="entry name" value="MAM AND LDL-RECEPTOR CLASS A DOMAIN-CONTAINING PROTEIN 1"/>
    <property type="match status" value="1"/>
</dbReference>
<evidence type="ECO:0000256" key="3">
    <source>
        <dbReference type="PROSITE-ProRule" id="PRU00076"/>
    </source>
</evidence>
<feature type="disulfide bond" evidence="4">
    <location>
        <begin position="699"/>
        <end position="714"/>
    </location>
</feature>
<feature type="disulfide bond" evidence="4">
    <location>
        <begin position="46"/>
        <end position="61"/>
    </location>
</feature>
<feature type="disulfide bond" evidence="4">
    <location>
        <begin position="34"/>
        <end position="52"/>
    </location>
</feature>
<dbReference type="PRINTS" id="PR00261">
    <property type="entry name" value="LDLRECEPTOR"/>
</dbReference>
<keyword evidence="2 3" id="KW-1015">Disulfide bond</keyword>
<feature type="disulfide bond" evidence="3">
    <location>
        <begin position="1673"/>
        <end position="1682"/>
    </location>
</feature>
<keyword evidence="6" id="KW-0472">Membrane</keyword>
<dbReference type="PROSITE" id="PS50060">
    <property type="entry name" value="MAM_2"/>
    <property type="match status" value="7"/>
</dbReference>
<protein>
    <submittedName>
        <fullName evidence="10">MAM and LDL receptor class A domain containing 1</fullName>
    </submittedName>
</protein>
<dbReference type="InterPro" id="IPR013320">
    <property type="entry name" value="ConA-like_dom_sf"/>
</dbReference>
<dbReference type="InterPro" id="IPR051560">
    <property type="entry name" value="MAM_domain-containing"/>
</dbReference>
<dbReference type="Pfam" id="PF00629">
    <property type="entry name" value="MAM"/>
    <property type="match status" value="7"/>
</dbReference>
<evidence type="ECO:0000256" key="7">
    <source>
        <dbReference type="SAM" id="SignalP"/>
    </source>
</evidence>
<dbReference type="SUPFAM" id="SSF49899">
    <property type="entry name" value="Concanavalin A-like lectins/glucanases"/>
    <property type="match status" value="7"/>
</dbReference>
<feature type="disulfide bond" evidence="4">
    <location>
        <begin position="244"/>
        <end position="262"/>
    </location>
</feature>
<feature type="disulfide bond" evidence="4">
    <location>
        <begin position="237"/>
        <end position="249"/>
    </location>
</feature>
<dbReference type="Gene3D" id="4.10.400.10">
    <property type="entry name" value="Low-density Lipoprotein Receptor"/>
    <property type="match status" value="9"/>
</dbReference>
<feature type="disulfide bond" evidence="4">
    <location>
        <begin position="1128"/>
        <end position="1143"/>
    </location>
</feature>
<feature type="disulfide bond" evidence="4">
    <location>
        <begin position="465"/>
        <end position="480"/>
    </location>
</feature>
<dbReference type="InterPro" id="IPR002172">
    <property type="entry name" value="LDrepeatLR_classA_rpt"/>
</dbReference>
<feature type="disulfide bond" evidence="4">
    <location>
        <begin position="1544"/>
        <end position="1559"/>
    </location>
</feature>
<evidence type="ECO:0000256" key="2">
    <source>
        <dbReference type="ARBA" id="ARBA00023157"/>
    </source>
</evidence>
<keyword evidence="11" id="KW-1185">Reference proteome</keyword>
<feature type="disulfide bond" evidence="4">
    <location>
        <begin position="1573"/>
        <end position="1585"/>
    </location>
</feature>
<sequence length="1812" mass="201831">MSESTMRACVQASFLLCVLASVSSTPCLPEEFTCARGGCVSEEHVCDFRENCEDGSDETNCSQFVRCDFEEGFCGFQLQNEHHVWIRGSGLSNPSTKANHRENVTGHCLYINSKNGGGVTAEIYSPRFQPSQTCWLTFYQHIGMLAGALQVLIQFISSGEMQEVWFLSASNPDPYNLPWMRRVVVLNSREEFKVVIRGLIFNSSDPNEVVAIDDVSFSRGCVVAVENDIKAPLPTQCPPSQFYCGENVCVDGVKVCDFSLDCPSGEDESKCSALCDFESDSCGWYEVVQGDGFEWARGSANGVDIEYLDQTPPQDHSTNTSAGHFMFIFKRSSRLSQQALLRSPTFQQASSDCVMTFWHYNSGHSVGAAEMHLVIEDSDSITILWQTLYNQGNQWHPVTVQIGRQTRPFHISVAKLSLAVYEGVSALDDFMFHNCSLPKAAEVCPTPNHLHCIRSKACVDYFQICDLIDDCGDGTDEENCSPELMCDFEEDLCSWTQEQEEDMFDWTLIQGPTPTFNTGPWKDHTRASVDGHFLFIESSEPQKFKDTAVLISRPFLQTPRLGPESKPSCVFRFHYHMFGQHVFRLAVYMRTRNSGRGNLLWVRYGDQGNFWHRKTLQINSAHHFQILVEGTVGDDFSGDIAIDDLSFLGCQPYDGELPSKEPSTFAPITTMSTAPPHSCPSDQFVCSTTRECVSLSQVCNFTPDCSDSSDEEHCVKEYCDFEGDTLCGWYLSVPATPVPPHAFRWQTGQGESIHQGEQNHRPANDHTLGSSEGWYIFADSSNGEYGHTTDLLTAPIKITGPQCTLVFWYHMSGFTVGTLQVFIKSRAVTHEVWSQNGNQGNRWRRGEVFIGIHRNIQVGLRAKRGISYMGDIVVDDVAFVDCAPPITSDLPCGNNKFICANGHCISEDNLCDFIDHCGDGSDENHYICRGFSGRCNFEFDLCSWRQTQDDDFDWLIKPGNMHTHGTGPSTDHTLRKPSGHYLYLDGSFPQTTGHTARILGPLFHHCSKDGKMVFYVHMSGDGIGTLNVYMSTNSNHSLLLSLTGNQGNYWSRQELPISSTDNFRIMFEGKVGSNTRVHICLDDITFSSGCILSSRFETDSTPRLLPGSCPPDSLQCTNGNCFKREQKCDFTDDCGDGTDELDCGTSCSFEHGHCGWKSSLANTFSWAHGVGSIHMIRPPHDHTLKNESGHFVYLAATPVGLKGDKAHMRSSVWKESSAICKLTFWYYISEKATGIIRLFIKTENELREVWTERQMQSEWRRAEVSLKSLRNFILIFEAVRTQDVSGGAALDDLQFIDCAPRAVHPGSCPAVTDFVCNNGDCIEYHLECDGKADCSDESDEIDCMNVPGACNFDMPSDLWQETCQLSQDPLDDFDWEIGYGRMRNGTGPSADHSPNGGGGYLYVNSGAQREGDVARFISQLEFPASVGICHLRFWFHMYGSRHMGTLKVYTVGLSGTPLLMWATCGNRGDSWHYANVILSNASPFRVIIQAEVGADQWTDIAVDDISFTRLCLVGGPVTTVPQTCHKEHFQCLYLFECIPLSWHCDGEEDCLDSSDEEMCASVVPGTIPPQTGCETGEYRCMNSSCIPALLLCDTVLDCPDGEDEYGCPVKICDDGELVCEATADCVSYQSRCDNIVDCPPFNSDESSCYECPIGYCLNGGRCAVKENGPVCICPSQWTGNRCHIKEKPFFTTASTTPVISDSYLGNRMAVSVGLSIALILVVIATGVILLLLFQRRHSLKDSSLIYKEELDCSTFDLQKKLPSLDVRPRWPVHPRLNISVYPWREDPKVSSSKENKLSFSNPLYKCSNSSEA</sequence>
<feature type="domain" description="MAM" evidence="9">
    <location>
        <begin position="65"/>
        <end position="223"/>
    </location>
</feature>
<dbReference type="GO" id="GO:0016020">
    <property type="term" value="C:membrane"/>
    <property type="evidence" value="ECO:0007669"/>
    <property type="project" value="InterPro"/>
</dbReference>
<feature type="region of interest" description="Disordered" evidence="5">
    <location>
        <begin position="1786"/>
        <end position="1812"/>
    </location>
</feature>
<evidence type="ECO:0000313" key="11">
    <source>
        <dbReference type="Proteomes" id="UP001108240"/>
    </source>
</evidence>
<keyword evidence="3" id="KW-0245">EGF-like domain</keyword>
<feature type="domain" description="MAM" evidence="9">
    <location>
        <begin position="484"/>
        <end position="652"/>
    </location>
</feature>
<feature type="domain" description="MAM" evidence="9">
    <location>
        <begin position="717"/>
        <end position="884"/>
    </location>
</feature>
<dbReference type="Proteomes" id="UP001108240">
    <property type="component" value="Unplaced"/>
</dbReference>
<dbReference type="Ensembl" id="ENSCCRT00000082846.2">
    <property type="protein sequence ID" value="ENSCCRP00000076430.2"/>
    <property type="gene ID" value="ENSCCRG00000040630.2"/>
</dbReference>
<dbReference type="CDD" id="cd00112">
    <property type="entry name" value="LDLa"/>
    <property type="match status" value="9"/>
</dbReference>
<keyword evidence="6" id="KW-0812">Transmembrane</keyword>
<dbReference type="Gene3D" id="2.10.25.10">
    <property type="entry name" value="Laminin"/>
    <property type="match status" value="1"/>
</dbReference>